<evidence type="ECO:0000313" key="1">
    <source>
        <dbReference type="EMBL" id="TFK58840.1"/>
    </source>
</evidence>
<protein>
    <submittedName>
        <fullName evidence="1">Uncharacterized protein</fullName>
    </submittedName>
</protein>
<reference evidence="1 2" key="1">
    <citation type="journal article" date="2019" name="Nat. Ecol. Evol.">
        <title>Megaphylogeny resolves global patterns of mushroom evolution.</title>
        <authorList>
            <person name="Varga T."/>
            <person name="Krizsan K."/>
            <person name="Foldi C."/>
            <person name="Dima B."/>
            <person name="Sanchez-Garcia M."/>
            <person name="Sanchez-Ramirez S."/>
            <person name="Szollosi G.J."/>
            <person name="Szarkandi J.G."/>
            <person name="Papp V."/>
            <person name="Albert L."/>
            <person name="Andreopoulos W."/>
            <person name="Angelini C."/>
            <person name="Antonin V."/>
            <person name="Barry K.W."/>
            <person name="Bougher N.L."/>
            <person name="Buchanan P."/>
            <person name="Buyck B."/>
            <person name="Bense V."/>
            <person name="Catcheside P."/>
            <person name="Chovatia M."/>
            <person name="Cooper J."/>
            <person name="Damon W."/>
            <person name="Desjardin D."/>
            <person name="Finy P."/>
            <person name="Geml J."/>
            <person name="Haridas S."/>
            <person name="Hughes K."/>
            <person name="Justo A."/>
            <person name="Karasinski D."/>
            <person name="Kautmanova I."/>
            <person name="Kiss B."/>
            <person name="Kocsube S."/>
            <person name="Kotiranta H."/>
            <person name="LaButti K.M."/>
            <person name="Lechner B.E."/>
            <person name="Liimatainen K."/>
            <person name="Lipzen A."/>
            <person name="Lukacs Z."/>
            <person name="Mihaltcheva S."/>
            <person name="Morgado L.N."/>
            <person name="Niskanen T."/>
            <person name="Noordeloos M.E."/>
            <person name="Ohm R.A."/>
            <person name="Ortiz-Santana B."/>
            <person name="Ovrebo C."/>
            <person name="Racz N."/>
            <person name="Riley R."/>
            <person name="Savchenko A."/>
            <person name="Shiryaev A."/>
            <person name="Soop K."/>
            <person name="Spirin V."/>
            <person name="Szebenyi C."/>
            <person name="Tomsovsky M."/>
            <person name="Tulloss R.E."/>
            <person name="Uehling J."/>
            <person name="Grigoriev I.V."/>
            <person name="Vagvolgyi C."/>
            <person name="Papp T."/>
            <person name="Martin F.M."/>
            <person name="Miettinen O."/>
            <person name="Hibbett D.S."/>
            <person name="Nagy L.G."/>
        </authorList>
    </citation>
    <scope>NUCLEOTIDE SEQUENCE [LARGE SCALE GENOMIC DNA]</scope>
    <source>
        <strain evidence="1 2">NL-1719</strain>
    </source>
</reference>
<gene>
    <name evidence="1" type="ORF">BDN72DRAFT_781510</name>
</gene>
<name>A0ACD2ZZH5_9AGAR</name>
<keyword evidence="2" id="KW-1185">Reference proteome</keyword>
<dbReference type="EMBL" id="ML209174">
    <property type="protein sequence ID" value="TFK58840.1"/>
    <property type="molecule type" value="Genomic_DNA"/>
</dbReference>
<organism evidence="1 2">
    <name type="scientific">Pluteus cervinus</name>
    <dbReference type="NCBI Taxonomy" id="181527"/>
    <lineage>
        <taxon>Eukaryota</taxon>
        <taxon>Fungi</taxon>
        <taxon>Dikarya</taxon>
        <taxon>Basidiomycota</taxon>
        <taxon>Agaricomycotina</taxon>
        <taxon>Agaricomycetes</taxon>
        <taxon>Agaricomycetidae</taxon>
        <taxon>Agaricales</taxon>
        <taxon>Pluteineae</taxon>
        <taxon>Pluteaceae</taxon>
        <taxon>Pluteus</taxon>
    </lineage>
</organism>
<evidence type="ECO:0000313" key="2">
    <source>
        <dbReference type="Proteomes" id="UP000308600"/>
    </source>
</evidence>
<dbReference type="Proteomes" id="UP000308600">
    <property type="component" value="Unassembled WGS sequence"/>
</dbReference>
<proteinExistence type="predicted"/>
<accession>A0ACD2ZZH5</accession>
<sequence length="841" mass="96226">MTIPSDCELLDSNHFRIHSTVSRSVVSSGRHDTRRYRDGVNLAREGWDLVMPSLVESYLAYAATQQEEQSVPADQPTSIFNVTAFRLREYHDLIEFKKPETENANAVLLRHGYLGASPKQPTTAFSIELLELYHQLRRRQSNFSLQSMVKIICTTHNVTYTTSLRTKFSLTFDVYLKIIRCVQQQVDEAMGRDKTWRAKNSCPACSYKRPNEPELELAHLHAMDGNNSLKRFSSRADDDEGVFTSSYFIPPEEVDLYKDVVAQTSKKGVRTRAKKFIKSGRVELEDILVEDTFSCADGWTAASSITEDTVKVFDQTGVFLSTCRHAIVEFIVEMRKSGELAKYGLATINAILKTYGTCQCVGYDIGCVHCKTVLKSPLKDSAQNLKLQFVVDAFHGYSHERSCQLHFHPLYRSGCGIEDFATCERIFSSSNSAARLLRHATRYHWLQYIDLHFDQWDQDRYQDLTKFIYDNYRQALKIIHVNVPRIEAFQATFGFSDEDFVNWHAEEKEYINLVTGLEAAFDKNALAYVEALQALDAAHYDAAAGSVQFITVDASSGRMTATERQAAARAAATRTRLRKKLNLALDAVDELERVLDIAPRWTPEHAKYQEVLEFLKNSEFLAIVEKLEGLVVQRLFELGKANLADTAVKLRNQIAKGISRRSLTLQAALKKYNEYAPLQTPPRPTVAYSDIVSYTLLGEFSLLKQSRYDPVSKPWAQSTNREMAMKYWKVRRAREEIERLNVETARMEAWIRDEDKKWQETADLLISTNPTLAYQVRLRRDRRRQVNQVHRSYLDAIYTIWGYSGTIPEGFEPSSKAQLVDNNDDDELRDKSTRLGDFLGL</sequence>